<gene>
    <name evidence="1" type="ORF">CEE36_06920</name>
</gene>
<evidence type="ECO:0000313" key="2">
    <source>
        <dbReference type="Proteomes" id="UP000317778"/>
    </source>
</evidence>
<sequence>MTLVGQIVGDTAFSLEGVASISGALSYNYVDPYLYLLNYDYKNPASASCMRGAVTNPAALALVKTAAGGLAAGFGRTGGVELTLSSEIPYVGEVKVPISFYAEEASGVYFGGGAARMGEVVVGFAYVEGDRFNGDIFARADVAFSATYSLRDTLTEADLPGQEEGTTIPILIDLKGEGGGSMAIEGRARLKATPFYLILATEDRGINYGVAFRWSTFDGWIDYTDTLTPVLKPTGAMVYSESDEWDVGVSISAVVEGGEIYSNKYSAILVGNQLGAAFGMQKPSDLISWGFSVEQDLGANILRTRIGGSRRGGLPRVVELNTENLEVDADARILKGEMTVVLGYDDLQVSEVESRELLTLPPRTSFRGGIQVTPGDWIIDASFTASRTWGRGTSEVFFGTGFGYNWKVPIRFSQALFYRVTKIEEMPIYSIPGLFFGVSTTLEWKGLGLDLSIRANTTTAFFGEYAAAIDPDVPDLGIINYLSAGAGLSYGF</sequence>
<accession>A0A532V6N9</accession>
<evidence type="ECO:0000313" key="1">
    <source>
        <dbReference type="EMBL" id="TKJ42627.1"/>
    </source>
</evidence>
<name>A0A532V6N9_UNCT6</name>
<reference evidence="1 2" key="1">
    <citation type="submission" date="2017-06" db="EMBL/GenBank/DDBJ databases">
        <title>Novel microbial phyla capable of carbon fixation and sulfur reduction in deep-sea sediments.</title>
        <authorList>
            <person name="Huang J."/>
            <person name="Baker B."/>
            <person name="Wang Y."/>
        </authorList>
    </citation>
    <scope>NUCLEOTIDE SEQUENCE [LARGE SCALE GENOMIC DNA]</scope>
    <source>
        <strain evidence="1">B3_TA06</strain>
    </source>
</reference>
<dbReference type="AlphaFoldDB" id="A0A532V6N9"/>
<dbReference type="Proteomes" id="UP000317778">
    <property type="component" value="Unassembled WGS sequence"/>
</dbReference>
<protein>
    <submittedName>
        <fullName evidence="1">Uncharacterized protein</fullName>
    </submittedName>
</protein>
<comment type="caution">
    <text evidence="1">The sequence shown here is derived from an EMBL/GenBank/DDBJ whole genome shotgun (WGS) entry which is preliminary data.</text>
</comment>
<organism evidence="1 2">
    <name type="scientific">candidate division TA06 bacterium B3_TA06</name>
    <dbReference type="NCBI Taxonomy" id="2012487"/>
    <lineage>
        <taxon>Bacteria</taxon>
        <taxon>Bacteria division TA06</taxon>
    </lineage>
</organism>
<proteinExistence type="predicted"/>
<dbReference type="EMBL" id="NJBO01000010">
    <property type="protein sequence ID" value="TKJ42627.1"/>
    <property type="molecule type" value="Genomic_DNA"/>
</dbReference>